<dbReference type="PROSITE" id="PS50885">
    <property type="entry name" value="HAMP"/>
    <property type="match status" value="1"/>
</dbReference>
<feature type="region of interest" description="Disordered" evidence="2">
    <location>
        <begin position="1400"/>
        <end position="1423"/>
    </location>
</feature>
<reference evidence="5 7" key="2">
    <citation type="submission" date="2020-08" db="EMBL/GenBank/DDBJ databases">
        <title>Genomic Encyclopedia of Type Strains, Phase IV (KMG-IV): sequencing the most valuable type-strain genomes for metagenomic binning, comparative biology and taxonomic classification.</title>
        <authorList>
            <person name="Goeker M."/>
        </authorList>
    </citation>
    <scope>NUCLEOTIDE SEQUENCE [LARGE SCALE GENOMIC DNA]</scope>
    <source>
        <strain evidence="5 7">DSM 103679</strain>
    </source>
</reference>
<gene>
    <name evidence="6" type="ORF">DYE49_06810</name>
    <name evidence="5" type="ORF">HNP77_000456</name>
</gene>
<dbReference type="SUPFAM" id="SSF50939">
    <property type="entry name" value="Sialidases"/>
    <property type="match status" value="1"/>
</dbReference>
<dbReference type="InterPro" id="IPR052016">
    <property type="entry name" value="Bact_Sigma-Reg"/>
</dbReference>
<dbReference type="Gene3D" id="3.60.40.10">
    <property type="entry name" value="PPM-type phosphatase domain"/>
    <property type="match status" value="1"/>
</dbReference>
<dbReference type="InterPro" id="IPR003660">
    <property type="entry name" value="HAMP_dom"/>
</dbReference>
<keyword evidence="7" id="KW-1185">Reference proteome</keyword>
<accession>A0A840SF87</accession>
<dbReference type="InterPro" id="IPR036457">
    <property type="entry name" value="PPM-type-like_dom_sf"/>
</dbReference>
<keyword evidence="1" id="KW-0378">Hydrolase</keyword>
<dbReference type="SMART" id="SM00304">
    <property type="entry name" value="HAMP"/>
    <property type="match status" value="1"/>
</dbReference>
<evidence type="ECO:0000256" key="1">
    <source>
        <dbReference type="ARBA" id="ARBA00022801"/>
    </source>
</evidence>
<reference evidence="6 8" key="1">
    <citation type="submission" date="2018-08" db="EMBL/GenBank/DDBJ databases">
        <title>The first complete genome of Treponema rectale (CHPAT), a commensal spirochete of the bovine rectum.</title>
        <authorList>
            <person name="Staton G.J."/>
            <person name="Clegg S.R."/>
            <person name="Carter S.D."/>
            <person name="Radford A.D."/>
            <person name="Darby A."/>
            <person name="Hall N."/>
            <person name="Birtles R.J."/>
            <person name="Evans N.J."/>
        </authorList>
    </citation>
    <scope>NUCLEOTIDE SEQUENCE [LARGE SCALE GENOMIC DNA]</scope>
    <source>
        <strain evidence="6 8">CHPA</strain>
    </source>
</reference>
<keyword evidence="3" id="KW-0472">Membrane</keyword>
<dbReference type="CDD" id="cd06225">
    <property type="entry name" value="HAMP"/>
    <property type="match status" value="1"/>
</dbReference>
<evidence type="ECO:0000256" key="2">
    <source>
        <dbReference type="SAM" id="MobiDB-lite"/>
    </source>
</evidence>
<keyword evidence="3" id="KW-0812">Transmembrane</keyword>
<dbReference type="GO" id="GO:0007165">
    <property type="term" value="P:signal transduction"/>
    <property type="evidence" value="ECO:0007669"/>
    <property type="project" value="InterPro"/>
</dbReference>
<dbReference type="Pfam" id="PF00672">
    <property type="entry name" value="HAMP"/>
    <property type="match status" value="1"/>
</dbReference>
<dbReference type="Proteomes" id="UP000578697">
    <property type="component" value="Unassembled WGS sequence"/>
</dbReference>
<name>A0A840SF87_9SPIR</name>
<evidence type="ECO:0000313" key="7">
    <source>
        <dbReference type="Proteomes" id="UP000578697"/>
    </source>
</evidence>
<feature type="compositionally biased region" description="Polar residues" evidence="2">
    <location>
        <begin position="1405"/>
        <end position="1418"/>
    </location>
</feature>
<feature type="transmembrane region" description="Helical" evidence="3">
    <location>
        <begin position="778"/>
        <end position="799"/>
    </location>
</feature>
<sequence>MDKNIKKLLALLFIFSYGIFNSAAYYFETPKSFSLSEKNCYYPFSLPSGQSSESVVFWEEADEKKSQVSLYTRNSRDGYNWTEKKLLAEGITFYETPHLFYSCTSSKKKQLCAVLKNENEIEIYTSEDSFNTTKVSSIKDTTLTLAAPRLYTLSNGNFILFVSSSSTANSSAGFIIKYSLSKDGLKWSPLKELNAASSIAGTGNPIVPVLAAGKKSDLLVFMVQYHRENLISLQLYACTSKDGASSWSQPVLITGSSSFENGREDFYNFSNQAPSLAYDGSSFILAWERSASGYTNSDIYTMLLSENGTVIPSSSEKLSTTGFCSKPVVFNFDGTANIIWFTNQNENKKVFLSQKHGNLWNEAEIISESNSTAAYPVISDAEKNLAFIWEKFHLKTKASSIEILTWDHSVNPPMLKASDFKDGQRSSKKTVSFKITHAADPSGIKGCSWIVTQNPSEEPPAVINADPSSTDITAELNRDGLWFIKVRECDYAGNWSASSRLTYTLDTVPPGAVSIIPPEETEEGLLPSNTFSIQWDSPRDEDVSGYIWTIKKIDDIPQLLIDNKFHRSRAGTEQKKQMVSELLDKNEELIEEKIILSGKINSSKNSAGISNLRNGLYVFAVTAVDSSGNISEASDQIYFILNKYNPFTAITELKTSTDEFGDTAVEISGTGFTYDGTIKEIYIDEDGRYPYDYTLKLDRKDYKVLSNYKITEIELSNIKSGTYQVGLFHTDRGLYFSGDKTIFIKENGTIKNKIAHVFKPLWKAAARLNEEGINIVKLLAAGLSVLAAVWFAVCLAGLISSLKESIKIKEEVHALIEGDIMPEEKKSKAILFSHKGKSLKSKLILNTTLLIAIMDILIFITIGVYIIHSQKRILSQSLSQRVNVMLDSLSRGAKIYLPLARKDDQMSIADLSDITNQVNALNEARYATMTGFMTDENGGSLNTVWATNDENINSKINDTEFENGTSRLTIPELNEIFSELLNINEEITKESRDINNQIRELLTESYSLAGKIDSKSSWRRSEIQTQKNQLLLKLNSVLDEISEKHSGSYPVFDSENINEENTTYIFYKPILYRQDNDNNFVHGTILIEVSTKELLKTIQEQRNIIFQTGLLLLVVAIILAFISTYILASRITKPIIELSSHVAMIRDTADKTLLSGKTIKINTKDEIGILGDTVNEMTEGLAEAAVQAKNLTLGKDIQTKFIPLQTNEAGATLSTGKLHADGADFFSFYSGADDLSGDYFDYKKLDESHYAIIKCDVSGHGVPAALIMVEVATLFLNYFQKWDMKNPRQGTNLSPVVGQINDLLESRGFKGRFAAFTLCIMNTITGECWFCNAGDNLIQIYDNAAKMKKTISLQETPAAGMFSTDLIEMKGGYQVTKVTLNKGDVLFLYTDGIEEAKRNFRNENGETVNSLNDSQSAEETNEELSAERVSQIIEAVYAKSRYTLIKHNADKNEELHFDFSTCTGTAEDAIMALVSVEKAFRMYCKKNSKPTDHVKADKNIDAFLREHFNEYTTYCSAVQEVENDSTSILYKGILEDPQYDDLTLIGIRKL</sequence>
<dbReference type="PANTHER" id="PTHR43156">
    <property type="entry name" value="STAGE II SPORULATION PROTEIN E-RELATED"/>
    <property type="match status" value="1"/>
</dbReference>
<keyword evidence="3" id="KW-1133">Transmembrane helix</keyword>
<dbReference type="InterPro" id="IPR001932">
    <property type="entry name" value="PPM-type_phosphatase-like_dom"/>
</dbReference>
<dbReference type="KEGG" id="trc:DYE49_06810"/>
<feature type="transmembrane region" description="Helical" evidence="3">
    <location>
        <begin position="843"/>
        <end position="867"/>
    </location>
</feature>
<evidence type="ECO:0000313" key="5">
    <source>
        <dbReference type="EMBL" id="MBB5218112.1"/>
    </source>
</evidence>
<feature type="transmembrane region" description="Helical" evidence="3">
    <location>
        <begin position="1104"/>
        <end position="1128"/>
    </location>
</feature>
<dbReference type="Pfam" id="PF07228">
    <property type="entry name" value="SpoIIE"/>
    <property type="match status" value="1"/>
</dbReference>
<dbReference type="Gene3D" id="6.10.340.10">
    <property type="match status" value="1"/>
</dbReference>
<dbReference type="Proteomes" id="UP000593591">
    <property type="component" value="Chromosome"/>
</dbReference>
<dbReference type="InterPro" id="IPR036278">
    <property type="entry name" value="Sialidase_sf"/>
</dbReference>
<dbReference type="Gene3D" id="2.120.10.10">
    <property type="match status" value="1"/>
</dbReference>
<evidence type="ECO:0000313" key="6">
    <source>
        <dbReference type="EMBL" id="QOS40177.1"/>
    </source>
</evidence>
<dbReference type="RefSeq" id="WP_184651544.1">
    <property type="nucleotide sequence ID" value="NZ_JACHFR010000001.1"/>
</dbReference>
<dbReference type="EMBL" id="CP031517">
    <property type="protein sequence ID" value="QOS40177.1"/>
    <property type="molecule type" value="Genomic_DNA"/>
</dbReference>
<feature type="domain" description="HAMP" evidence="4">
    <location>
        <begin position="1129"/>
        <end position="1186"/>
    </location>
</feature>
<organism evidence="5 7">
    <name type="scientific">Treponema rectale</name>
    <dbReference type="NCBI Taxonomy" id="744512"/>
    <lineage>
        <taxon>Bacteria</taxon>
        <taxon>Pseudomonadati</taxon>
        <taxon>Spirochaetota</taxon>
        <taxon>Spirochaetia</taxon>
        <taxon>Spirochaetales</taxon>
        <taxon>Treponemataceae</taxon>
        <taxon>Treponema</taxon>
    </lineage>
</organism>
<dbReference type="EMBL" id="JACHFR010000001">
    <property type="protein sequence ID" value="MBB5218112.1"/>
    <property type="molecule type" value="Genomic_DNA"/>
</dbReference>
<dbReference type="PANTHER" id="PTHR43156:SF2">
    <property type="entry name" value="STAGE II SPORULATION PROTEIN E"/>
    <property type="match status" value="1"/>
</dbReference>
<evidence type="ECO:0000256" key="3">
    <source>
        <dbReference type="SAM" id="Phobius"/>
    </source>
</evidence>
<dbReference type="GO" id="GO:0016791">
    <property type="term" value="F:phosphatase activity"/>
    <property type="evidence" value="ECO:0007669"/>
    <property type="project" value="TreeGrafter"/>
</dbReference>
<proteinExistence type="predicted"/>
<dbReference type="SMART" id="SM00331">
    <property type="entry name" value="PP2C_SIG"/>
    <property type="match status" value="1"/>
</dbReference>
<dbReference type="SUPFAM" id="SSF81606">
    <property type="entry name" value="PP2C-like"/>
    <property type="match status" value="1"/>
</dbReference>
<evidence type="ECO:0000313" key="8">
    <source>
        <dbReference type="Proteomes" id="UP000593591"/>
    </source>
</evidence>
<dbReference type="GO" id="GO:0016020">
    <property type="term" value="C:membrane"/>
    <property type="evidence" value="ECO:0007669"/>
    <property type="project" value="InterPro"/>
</dbReference>
<evidence type="ECO:0000259" key="4">
    <source>
        <dbReference type="PROSITE" id="PS50885"/>
    </source>
</evidence>
<protein>
    <submittedName>
        <fullName evidence="6">HAMP domain-containing protein</fullName>
    </submittedName>
    <submittedName>
        <fullName evidence="5">Serine phosphatase RsbU (Regulator of sigma subunit)</fullName>
    </submittedName>
</protein>